<keyword evidence="12" id="KW-1185">Reference proteome</keyword>
<sequence>MTWLRALREILRTGLAIERKRLEPLVAIRAAAGVAIVLGLSLWLVSPAYAASSALGAFSAGTATFQRSWRPRKVIALAAGAGLAVSTFLGYVAAGNVVTFLLLLALWSFLAGMAWAAGPTAGIVSTATVAAMLVTITLPGSLVQAVEHAVVIFLGGVVQATLILLFPVRRWGAHRDALADAFAAVADYARRLRHDPTAPFDPGALMTAREAAAVTPLQARHRPPALHGTRGLAERIRPAVASLADPALGAPADGPQRDRARELLGAAADVLDAAARAIRRGTRAEVPPRVMDVLRIAPAGAADGTDAVDQANRRPEADGAPTGAEADEVLRGAARQAAVRLVTLLREVLEVAECGERRAARAEDGESAETPFRMRPTLIRVLPVVLREMRRELRPDSTVLRHALRLAVVAPVGYLVGGLLSPGHGYWVPIAAVLVMRPDFHQTYARAVARFAGTLVGVALATGVVQLTSPDAYLSGGLAVVSAALSYLVMRTGYAVSQAFTAAYVVFLLGMGGEEWDQTVPDRVLLTLLGGILAMLAYLVYPAWETPRLLDRLADRLAANGRYAAAVVRSYAKPSAQGFADVRKALLDSREADADWDEAFDRAKQEPVRHRGLNRREAEDAAEAIRALGRAAMLLETHLPTRDGPPVPEAALFAEAVEADTAQAARDVRARRNPEWDRVEKALDAWEGDDGGGVQERVVRRGAELQLRALEDLTTAVDRTPLERDVDSAVREHRARAAEAEKADRAGKDVAGGTGRFGPPSEPRRERDEDTAPPPGSRS</sequence>
<keyword evidence="3 8" id="KW-0812">Transmembrane</keyword>
<dbReference type="Pfam" id="PF13515">
    <property type="entry name" value="FUSC_2"/>
    <property type="match status" value="1"/>
</dbReference>
<evidence type="ECO:0000256" key="7">
    <source>
        <dbReference type="SAM" id="MobiDB-lite"/>
    </source>
</evidence>
<keyword evidence="5 8" id="KW-0472">Membrane</keyword>
<gene>
    <name evidence="11" type="ORF">SAMN05444921_103317</name>
</gene>
<evidence type="ECO:0000313" key="12">
    <source>
        <dbReference type="Proteomes" id="UP000199063"/>
    </source>
</evidence>
<feature type="transmembrane region" description="Helical" evidence="8">
    <location>
        <begin position="98"/>
        <end position="116"/>
    </location>
</feature>
<protein>
    <submittedName>
        <fullName evidence="11">Uncharacterized membrane protein YccC</fullName>
    </submittedName>
</protein>
<feature type="domain" description="Integral membrane bound transporter" evidence="10">
    <location>
        <begin position="414"/>
        <end position="536"/>
    </location>
</feature>
<accession>A0A1G9Q689</accession>
<name>A0A1G9Q689_9ACTN</name>
<evidence type="ECO:0000313" key="11">
    <source>
        <dbReference type="EMBL" id="SDM06564.1"/>
    </source>
</evidence>
<evidence type="ECO:0000256" key="1">
    <source>
        <dbReference type="ARBA" id="ARBA00004651"/>
    </source>
</evidence>
<dbReference type="InterPro" id="IPR049453">
    <property type="entry name" value="Memb_transporter_dom"/>
</dbReference>
<feature type="transmembrane region" description="Helical" evidence="8">
    <location>
        <begin position="74"/>
        <end position="92"/>
    </location>
</feature>
<dbReference type="PANTHER" id="PTHR30509:SF9">
    <property type="entry name" value="MULTIDRUG RESISTANCE PROTEIN MDTO"/>
    <property type="match status" value="1"/>
</dbReference>
<reference evidence="12" key="1">
    <citation type="submission" date="2016-10" db="EMBL/GenBank/DDBJ databases">
        <authorList>
            <person name="Varghese N."/>
            <person name="Submissions S."/>
        </authorList>
    </citation>
    <scope>NUCLEOTIDE SEQUENCE [LARGE SCALE GENOMIC DNA]</scope>
    <source>
        <strain evidence="12">CGMCC 4.7042</strain>
    </source>
</reference>
<evidence type="ECO:0000256" key="3">
    <source>
        <dbReference type="ARBA" id="ARBA00022692"/>
    </source>
</evidence>
<dbReference type="GeneID" id="40828753"/>
<keyword evidence="2" id="KW-1003">Cell membrane</keyword>
<feature type="region of interest" description="Disordered" evidence="7">
    <location>
        <begin position="304"/>
        <end position="325"/>
    </location>
</feature>
<feature type="domain" description="Integral membrane protein YccS N-terminal" evidence="9">
    <location>
        <begin position="82"/>
        <end position="189"/>
    </location>
</feature>
<comment type="subcellular location">
    <subcellularLocation>
        <location evidence="1">Cell membrane</location>
        <topology evidence="1">Multi-pass membrane protein</topology>
    </subcellularLocation>
</comment>
<dbReference type="InterPro" id="IPR032692">
    <property type="entry name" value="YccS_N"/>
</dbReference>
<dbReference type="Proteomes" id="UP000199063">
    <property type="component" value="Unassembled WGS sequence"/>
</dbReference>
<evidence type="ECO:0000256" key="8">
    <source>
        <dbReference type="SAM" id="Phobius"/>
    </source>
</evidence>
<dbReference type="AlphaFoldDB" id="A0A1G9Q689"/>
<comment type="similarity">
    <text evidence="6">Belongs to the YccS/YhfK family.</text>
</comment>
<evidence type="ECO:0000256" key="4">
    <source>
        <dbReference type="ARBA" id="ARBA00022989"/>
    </source>
</evidence>
<feature type="transmembrane region" description="Helical" evidence="8">
    <location>
        <begin position="149"/>
        <end position="168"/>
    </location>
</feature>
<feature type="transmembrane region" description="Helical" evidence="8">
    <location>
        <begin position="21"/>
        <end position="42"/>
    </location>
</feature>
<evidence type="ECO:0000256" key="5">
    <source>
        <dbReference type="ARBA" id="ARBA00023136"/>
    </source>
</evidence>
<feature type="transmembrane region" description="Helical" evidence="8">
    <location>
        <begin position="524"/>
        <end position="544"/>
    </location>
</feature>
<feature type="transmembrane region" description="Helical" evidence="8">
    <location>
        <begin position="403"/>
        <end position="427"/>
    </location>
</feature>
<evidence type="ECO:0000259" key="9">
    <source>
        <dbReference type="Pfam" id="PF12805"/>
    </source>
</evidence>
<feature type="region of interest" description="Disordered" evidence="7">
    <location>
        <begin position="724"/>
        <end position="779"/>
    </location>
</feature>
<dbReference type="PANTHER" id="PTHR30509">
    <property type="entry name" value="P-HYDROXYBENZOIC ACID EFFLUX PUMP SUBUNIT-RELATED"/>
    <property type="match status" value="1"/>
</dbReference>
<dbReference type="EMBL" id="FNHI01000003">
    <property type="protein sequence ID" value="SDM06564.1"/>
    <property type="molecule type" value="Genomic_DNA"/>
</dbReference>
<dbReference type="RefSeq" id="WP_093652980.1">
    <property type="nucleotide sequence ID" value="NZ_FNHI01000003.1"/>
</dbReference>
<dbReference type="STRING" id="1196353.SAMN05444921_103317"/>
<organism evidence="11 12">
    <name type="scientific">Streptomyces wuyuanensis</name>
    <dbReference type="NCBI Taxonomy" id="1196353"/>
    <lineage>
        <taxon>Bacteria</taxon>
        <taxon>Bacillati</taxon>
        <taxon>Actinomycetota</taxon>
        <taxon>Actinomycetes</taxon>
        <taxon>Kitasatosporales</taxon>
        <taxon>Streptomycetaceae</taxon>
        <taxon>Streptomyces</taxon>
    </lineage>
</organism>
<keyword evidence="4 8" id="KW-1133">Transmembrane helix</keyword>
<feature type="transmembrane region" description="Helical" evidence="8">
    <location>
        <begin position="123"/>
        <end position="143"/>
    </location>
</feature>
<dbReference type="Pfam" id="PF12805">
    <property type="entry name" value="FUSC-like"/>
    <property type="match status" value="1"/>
</dbReference>
<evidence type="ECO:0000256" key="2">
    <source>
        <dbReference type="ARBA" id="ARBA00022475"/>
    </source>
</evidence>
<feature type="compositionally biased region" description="Basic and acidic residues" evidence="7">
    <location>
        <begin position="724"/>
        <end position="748"/>
    </location>
</feature>
<dbReference type="OrthoDB" id="128040at2"/>
<dbReference type="GO" id="GO:0005886">
    <property type="term" value="C:plasma membrane"/>
    <property type="evidence" value="ECO:0007669"/>
    <property type="project" value="UniProtKB-SubCell"/>
</dbReference>
<proteinExistence type="inferred from homology"/>
<feature type="transmembrane region" description="Helical" evidence="8">
    <location>
        <begin position="447"/>
        <end position="465"/>
    </location>
</feature>
<evidence type="ECO:0000259" key="10">
    <source>
        <dbReference type="Pfam" id="PF13515"/>
    </source>
</evidence>
<feature type="transmembrane region" description="Helical" evidence="8">
    <location>
        <begin position="495"/>
        <end position="512"/>
    </location>
</feature>
<evidence type="ECO:0000256" key="6">
    <source>
        <dbReference type="ARBA" id="ARBA00043993"/>
    </source>
</evidence>